<keyword evidence="3 8" id="KW-0547">Nucleotide-binding</keyword>
<evidence type="ECO:0000256" key="4">
    <source>
        <dbReference type="ARBA" id="ARBA00022840"/>
    </source>
</evidence>
<sequence>MLRSHSRKHFTPWVRIFNKTSFATARTIKDGWQAVIGIEVHAQINTKTKLFSDSPTSFNEPVNTNISVVDAAFPGVQPRLNRQAVLLAVKTGLALDSNIQLRSTFDRKHYFYPDLPQGYQITQQREPIARGGKIYLTEMDGLTKDIAVGIHQLQLEQDTGKSMHDMRPGYTLLDLNRAGTGLMEIVTQPDLRSSFEAGLLVKKLQAILRCVGSSKANMEEGSMRCDINVSVHRPGEPFGTRCELKNLNSVRFLSLAIDAEIERQIEILESGGSIESQTRGFDATTNTTFKLRGKESAPDYRYMPEPDLPPLHLDQEFVNEIKSSLPELPDQCRSRIIQSYDMTLNDANVLLNEPGSLEFFEKVCIGRNSKSALNWTLHELFGQLASEDITFQHNPISVQQLGSLIDLVNDGVITGPTGKKVLKHMVQNQSNKMPKDIVEEKGWVRIGDENSLKALCETLIAKNSDKAKTIQQGDPKMFKWFIGQVMRETKGSADPMTLNQVLSDALGCRLEDVEKSGGAQAKKSKKSKK</sequence>
<dbReference type="Proteomes" id="UP000193560">
    <property type="component" value="Unassembled WGS sequence"/>
</dbReference>
<organism evidence="10 11">
    <name type="scientific">Absidia repens</name>
    <dbReference type="NCBI Taxonomy" id="90262"/>
    <lineage>
        <taxon>Eukaryota</taxon>
        <taxon>Fungi</taxon>
        <taxon>Fungi incertae sedis</taxon>
        <taxon>Mucoromycota</taxon>
        <taxon>Mucoromycotina</taxon>
        <taxon>Mucoromycetes</taxon>
        <taxon>Mucorales</taxon>
        <taxon>Cunninghamellaceae</taxon>
        <taxon>Absidia</taxon>
    </lineage>
</organism>
<proteinExistence type="inferred from homology"/>
<dbReference type="PROSITE" id="PS01234">
    <property type="entry name" value="GATB"/>
    <property type="match status" value="1"/>
</dbReference>
<dbReference type="InterPro" id="IPR018027">
    <property type="entry name" value="Asn/Gln_amidotransferase"/>
</dbReference>
<dbReference type="FunFam" id="1.10.10.410:FF:000001">
    <property type="entry name" value="Aspartyl/glutamyl-tRNA(Asn/Gln) amidotransferase subunit B"/>
    <property type="match status" value="1"/>
</dbReference>
<dbReference type="InterPro" id="IPR003789">
    <property type="entry name" value="Asn/Gln_tRNA_amidoTrase-B-like"/>
</dbReference>
<feature type="domain" description="Asn/Gln amidotransferase" evidence="9">
    <location>
        <begin position="358"/>
        <end position="506"/>
    </location>
</feature>
<comment type="subcellular location">
    <subcellularLocation>
        <location evidence="8">Mitochondrion</location>
    </subcellularLocation>
</comment>
<accession>A0A1X2IAB0</accession>
<reference evidence="10 11" key="1">
    <citation type="submission" date="2016-07" db="EMBL/GenBank/DDBJ databases">
        <title>Pervasive Adenine N6-methylation of Active Genes in Fungi.</title>
        <authorList>
            <consortium name="DOE Joint Genome Institute"/>
            <person name="Mondo S.J."/>
            <person name="Dannebaum R.O."/>
            <person name="Kuo R.C."/>
            <person name="Labutti K."/>
            <person name="Haridas S."/>
            <person name="Kuo A."/>
            <person name="Salamov A."/>
            <person name="Ahrendt S.R."/>
            <person name="Lipzen A."/>
            <person name="Sullivan W."/>
            <person name="Andreopoulos W.B."/>
            <person name="Clum A."/>
            <person name="Lindquist E."/>
            <person name="Daum C."/>
            <person name="Ramamoorthy G.K."/>
            <person name="Gryganskyi A."/>
            <person name="Culley D."/>
            <person name="Magnuson J.K."/>
            <person name="James T.Y."/>
            <person name="O'Malley M.A."/>
            <person name="Stajich J.E."/>
            <person name="Spatafora J.W."/>
            <person name="Visel A."/>
            <person name="Grigoriev I.V."/>
        </authorList>
    </citation>
    <scope>NUCLEOTIDE SEQUENCE [LARGE SCALE GENOMIC DNA]</scope>
    <source>
        <strain evidence="10 11">NRRL 1336</strain>
    </source>
</reference>
<dbReference type="HAMAP" id="MF_00121">
    <property type="entry name" value="GatB"/>
    <property type="match status" value="1"/>
</dbReference>
<dbReference type="Gene3D" id="1.10.10.410">
    <property type="match status" value="1"/>
</dbReference>
<dbReference type="NCBIfam" id="NF004012">
    <property type="entry name" value="PRK05477.1-2"/>
    <property type="match status" value="1"/>
</dbReference>
<name>A0A1X2IAB0_9FUNG</name>
<keyword evidence="11" id="KW-1185">Reference proteome</keyword>
<dbReference type="InterPro" id="IPR017959">
    <property type="entry name" value="Asn/Gln-tRNA_amidoTrfase_suB/E"/>
</dbReference>
<comment type="subunit">
    <text evidence="8">Subunit of the heterotrimeric GatCAB amidotransferase (AdT) complex, composed of A, B and C subunits.</text>
</comment>
<dbReference type="InterPro" id="IPR006075">
    <property type="entry name" value="Asn/Gln-tRNA_Trfase_suB/E_cat"/>
</dbReference>
<evidence type="ECO:0000313" key="10">
    <source>
        <dbReference type="EMBL" id="ORZ12690.1"/>
    </source>
</evidence>
<evidence type="ECO:0000256" key="3">
    <source>
        <dbReference type="ARBA" id="ARBA00022741"/>
    </source>
</evidence>
<dbReference type="PANTHER" id="PTHR11659:SF0">
    <property type="entry name" value="GLUTAMYL-TRNA(GLN) AMIDOTRANSFERASE SUBUNIT B, MITOCHONDRIAL"/>
    <property type="match status" value="1"/>
</dbReference>
<dbReference type="Pfam" id="PF02934">
    <property type="entry name" value="GatB_N"/>
    <property type="match status" value="1"/>
</dbReference>
<dbReference type="GO" id="GO:0070681">
    <property type="term" value="P:glutaminyl-tRNAGln biosynthesis via transamidation"/>
    <property type="evidence" value="ECO:0007669"/>
    <property type="project" value="UniProtKB-UniRule"/>
</dbReference>
<evidence type="ECO:0000256" key="5">
    <source>
        <dbReference type="ARBA" id="ARBA00022917"/>
    </source>
</evidence>
<comment type="catalytic activity">
    <reaction evidence="6">
        <text>L-aspartyl-tRNA(Asn) + L-glutamine + ATP + H2O = L-asparaginyl-tRNA(Asn) + L-glutamate + ADP + phosphate + 2 H(+)</text>
        <dbReference type="Rhea" id="RHEA:14513"/>
        <dbReference type="Rhea" id="RHEA-COMP:9674"/>
        <dbReference type="Rhea" id="RHEA-COMP:9677"/>
        <dbReference type="ChEBI" id="CHEBI:15377"/>
        <dbReference type="ChEBI" id="CHEBI:15378"/>
        <dbReference type="ChEBI" id="CHEBI:29985"/>
        <dbReference type="ChEBI" id="CHEBI:30616"/>
        <dbReference type="ChEBI" id="CHEBI:43474"/>
        <dbReference type="ChEBI" id="CHEBI:58359"/>
        <dbReference type="ChEBI" id="CHEBI:78515"/>
        <dbReference type="ChEBI" id="CHEBI:78516"/>
        <dbReference type="ChEBI" id="CHEBI:456216"/>
    </reaction>
</comment>
<dbReference type="SUPFAM" id="SSF55931">
    <property type="entry name" value="Glutamine synthetase/guanido kinase"/>
    <property type="match status" value="1"/>
</dbReference>
<comment type="caution">
    <text evidence="10">The sequence shown here is derived from an EMBL/GenBank/DDBJ whole genome shotgun (WGS) entry which is preliminary data.</text>
</comment>
<dbReference type="NCBIfam" id="TIGR00133">
    <property type="entry name" value="gatB"/>
    <property type="match status" value="1"/>
</dbReference>
<dbReference type="AlphaFoldDB" id="A0A1X2IAB0"/>
<dbReference type="GO" id="GO:0032543">
    <property type="term" value="P:mitochondrial translation"/>
    <property type="evidence" value="ECO:0007669"/>
    <property type="project" value="UniProtKB-UniRule"/>
</dbReference>
<dbReference type="GO" id="GO:0005524">
    <property type="term" value="F:ATP binding"/>
    <property type="evidence" value="ECO:0007669"/>
    <property type="project" value="UniProtKB-KW"/>
</dbReference>
<dbReference type="GO" id="GO:0050566">
    <property type="term" value="F:asparaginyl-tRNA synthase (glutamine-hydrolyzing) activity"/>
    <property type="evidence" value="ECO:0007669"/>
    <property type="project" value="RHEA"/>
</dbReference>
<evidence type="ECO:0000256" key="1">
    <source>
        <dbReference type="ARBA" id="ARBA00005306"/>
    </source>
</evidence>
<gene>
    <name evidence="10" type="ORF">BCR42DRAFT_419776</name>
</gene>
<evidence type="ECO:0000259" key="9">
    <source>
        <dbReference type="SMART" id="SM00845"/>
    </source>
</evidence>
<dbReference type="GO" id="GO:0030956">
    <property type="term" value="C:glutamyl-tRNA(Gln) amidotransferase complex"/>
    <property type="evidence" value="ECO:0007669"/>
    <property type="project" value="UniProtKB-UniRule"/>
</dbReference>
<evidence type="ECO:0000256" key="8">
    <source>
        <dbReference type="HAMAP-Rule" id="MF_03147"/>
    </source>
</evidence>
<dbReference type="InterPro" id="IPR023168">
    <property type="entry name" value="GatB_Yqey_C_2"/>
</dbReference>
<evidence type="ECO:0000256" key="2">
    <source>
        <dbReference type="ARBA" id="ARBA00022598"/>
    </source>
</evidence>
<comment type="catalytic activity">
    <reaction evidence="7 8">
        <text>L-glutamyl-tRNA(Gln) + L-glutamine + ATP + H2O = L-glutaminyl-tRNA(Gln) + L-glutamate + ADP + phosphate + H(+)</text>
        <dbReference type="Rhea" id="RHEA:17521"/>
        <dbReference type="Rhea" id="RHEA-COMP:9681"/>
        <dbReference type="Rhea" id="RHEA-COMP:9684"/>
        <dbReference type="ChEBI" id="CHEBI:15377"/>
        <dbReference type="ChEBI" id="CHEBI:15378"/>
        <dbReference type="ChEBI" id="CHEBI:29985"/>
        <dbReference type="ChEBI" id="CHEBI:30616"/>
        <dbReference type="ChEBI" id="CHEBI:43474"/>
        <dbReference type="ChEBI" id="CHEBI:58359"/>
        <dbReference type="ChEBI" id="CHEBI:78520"/>
        <dbReference type="ChEBI" id="CHEBI:78521"/>
        <dbReference type="ChEBI" id="CHEBI:456216"/>
    </reaction>
</comment>
<comment type="similarity">
    <text evidence="1 8">Belongs to the GatB/GatE family. GatB subfamily.</text>
</comment>
<dbReference type="GO" id="GO:0005739">
    <property type="term" value="C:mitochondrion"/>
    <property type="evidence" value="ECO:0007669"/>
    <property type="project" value="UniProtKB-SubCell"/>
</dbReference>
<comment type="function">
    <text evidence="8">Allows the formation of correctly charged Gln-tRNA(Gln) through the transamidation of misacylated Glu-tRNA(Gln) in the mitochondria. The reaction takes place in the presence of glutamine and ATP through an activated gamma-phospho-Glu-tRNA(Gln).</text>
</comment>
<keyword evidence="8" id="KW-0496">Mitochondrion</keyword>
<dbReference type="SMART" id="SM00845">
    <property type="entry name" value="GatB_Yqey"/>
    <property type="match status" value="1"/>
</dbReference>
<dbReference type="STRING" id="90262.A0A1X2IAB0"/>
<evidence type="ECO:0000256" key="6">
    <source>
        <dbReference type="ARBA" id="ARBA00047380"/>
    </source>
</evidence>
<keyword evidence="2 8" id="KW-0436">Ligase</keyword>
<dbReference type="GO" id="GO:0016740">
    <property type="term" value="F:transferase activity"/>
    <property type="evidence" value="ECO:0007669"/>
    <property type="project" value="UniProtKB-KW"/>
</dbReference>
<dbReference type="EMBL" id="MCGE01000018">
    <property type="protein sequence ID" value="ORZ12690.1"/>
    <property type="molecule type" value="Genomic_DNA"/>
</dbReference>
<dbReference type="GO" id="GO:0050567">
    <property type="term" value="F:glutaminyl-tRNA synthase (glutamine-hydrolyzing) activity"/>
    <property type="evidence" value="ECO:0007669"/>
    <property type="project" value="UniProtKB-UniRule"/>
</dbReference>
<dbReference type="NCBIfam" id="NF004014">
    <property type="entry name" value="PRK05477.1-4"/>
    <property type="match status" value="1"/>
</dbReference>
<dbReference type="EC" id="6.3.5.-" evidence="8"/>
<dbReference type="InterPro" id="IPR014746">
    <property type="entry name" value="Gln_synth/guanido_kin_cat_dom"/>
</dbReference>
<dbReference type="InterPro" id="IPR004413">
    <property type="entry name" value="GatB"/>
</dbReference>
<dbReference type="Pfam" id="PF02637">
    <property type="entry name" value="GatB_Yqey"/>
    <property type="match status" value="1"/>
</dbReference>
<keyword evidence="5 8" id="KW-0648">Protein biosynthesis</keyword>
<evidence type="ECO:0000313" key="11">
    <source>
        <dbReference type="Proteomes" id="UP000193560"/>
    </source>
</evidence>
<evidence type="ECO:0000256" key="7">
    <source>
        <dbReference type="ARBA" id="ARBA00047913"/>
    </source>
</evidence>
<dbReference type="PANTHER" id="PTHR11659">
    <property type="entry name" value="GLUTAMYL-TRNA GLN AMIDOTRANSFERASE SUBUNIT B MITOCHONDRIAL AND PROKARYOTIC PET112-RELATED"/>
    <property type="match status" value="1"/>
</dbReference>
<keyword evidence="4 8" id="KW-0067">ATP-binding</keyword>
<dbReference type="SUPFAM" id="SSF89095">
    <property type="entry name" value="GatB/YqeY motif"/>
    <property type="match status" value="1"/>
</dbReference>
<keyword evidence="10" id="KW-0808">Transferase</keyword>
<protein>
    <recommendedName>
        <fullName evidence="8">Glutamyl-tRNA(Gln) amidotransferase subunit B, mitochondrial</fullName>
        <shortName evidence="8">Glu-AdT subunit B</shortName>
        <ecNumber evidence="8">6.3.5.-</ecNumber>
    </recommendedName>
</protein>
<dbReference type="InterPro" id="IPR017958">
    <property type="entry name" value="Gln-tRNA_amidoTrfase_suB_CS"/>
</dbReference>
<dbReference type="OrthoDB" id="1722066at2759"/>